<accession>A0A356LD10</accession>
<sequence>MISARKIAQLRSARSFGIGRLFLLARRDFSQRLSKKMVEKTGNTNPIVGGSILPFIDLEGTRSTEVARRAGISKQAVGKLLKDLEDASLVTRSQDESDGRAQIIFFTDAGVDYLQQIHASIKSIEQEYEAILGKQEVENLRSSLSKLAYAENAPPK</sequence>
<dbReference type="InterPro" id="IPR023187">
    <property type="entry name" value="Tscrpt_reg_MarR-type_CS"/>
</dbReference>
<dbReference type="PROSITE" id="PS01117">
    <property type="entry name" value="HTH_MARR_1"/>
    <property type="match status" value="1"/>
</dbReference>
<comment type="caution">
    <text evidence="5">The sequence shown here is derived from an EMBL/GenBank/DDBJ whole genome shotgun (WGS) entry which is preliminary data.</text>
</comment>
<name>A0A356LD10_9BURK</name>
<gene>
    <name evidence="5" type="ORF">DD666_04500</name>
</gene>
<dbReference type="PANTHER" id="PTHR33164">
    <property type="entry name" value="TRANSCRIPTIONAL REGULATOR, MARR FAMILY"/>
    <property type="match status" value="1"/>
</dbReference>
<keyword evidence="3" id="KW-0804">Transcription</keyword>
<evidence type="ECO:0000259" key="4">
    <source>
        <dbReference type="PROSITE" id="PS50995"/>
    </source>
</evidence>
<evidence type="ECO:0000256" key="3">
    <source>
        <dbReference type="ARBA" id="ARBA00023163"/>
    </source>
</evidence>
<dbReference type="AlphaFoldDB" id="A0A356LD10"/>
<dbReference type="EMBL" id="DOEK01000007">
    <property type="protein sequence ID" value="HBP28658.1"/>
    <property type="molecule type" value="Genomic_DNA"/>
</dbReference>
<dbReference type="InterPro" id="IPR000835">
    <property type="entry name" value="HTH_MarR-typ"/>
</dbReference>
<dbReference type="SMART" id="SM00347">
    <property type="entry name" value="HTH_MARR"/>
    <property type="match status" value="1"/>
</dbReference>
<dbReference type="Proteomes" id="UP000264036">
    <property type="component" value="Unassembled WGS sequence"/>
</dbReference>
<protein>
    <submittedName>
        <fullName evidence="5">MarR family transcriptional regulator</fullName>
    </submittedName>
</protein>
<dbReference type="PROSITE" id="PS50995">
    <property type="entry name" value="HTH_MARR_2"/>
    <property type="match status" value="1"/>
</dbReference>
<proteinExistence type="predicted"/>
<evidence type="ECO:0000313" key="6">
    <source>
        <dbReference type="Proteomes" id="UP000264036"/>
    </source>
</evidence>
<dbReference type="PANTHER" id="PTHR33164:SF57">
    <property type="entry name" value="MARR-FAMILY TRANSCRIPTIONAL REGULATOR"/>
    <property type="match status" value="1"/>
</dbReference>
<dbReference type="Gene3D" id="1.10.10.10">
    <property type="entry name" value="Winged helix-like DNA-binding domain superfamily/Winged helix DNA-binding domain"/>
    <property type="match status" value="1"/>
</dbReference>
<evidence type="ECO:0000313" key="5">
    <source>
        <dbReference type="EMBL" id="HBP28658.1"/>
    </source>
</evidence>
<dbReference type="InterPro" id="IPR036388">
    <property type="entry name" value="WH-like_DNA-bd_sf"/>
</dbReference>
<dbReference type="Pfam" id="PF12802">
    <property type="entry name" value="MarR_2"/>
    <property type="match status" value="1"/>
</dbReference>
<reference evidence="5 6" key="1">
    <citation type="journal article" date="2018" name="Nat. Biotechnol.">
        <title>A standardized bacterial taxonomy based on genome phylogeny substantially revises the tree of life.</title>
        <authorList>
            <person name="Parks D.H."/>
            <person name="Chuvochina M."/>
            <person name="Waite D.W."/>
            <person name="Rinke C."/>
            <person name="Skarshewski A."/>
            <person name="Chaumeil P.A."/>
            <person name="Hugenholtz P."/>
        </authorList>
    </citation>
    <scope>NUCLEOTIDE SEQUENCE [LARGE SCALE GENOMIC DNA]</scope>
    <source>
        <strain evidence="5">UBA10707</strain>
    </source>
</reference>
<keyword evidence="2" id="KW-0238">DNA-binding</keyword>
<dbReference type="GO" id="GO:0003677">
    <property type="term" value="F:DNA binding"/>
    <property type="evidence" value="ECO:0007669"/>
    <property type="project" value="UniProtKB-KW"/>
</dbReference>
<keyword evidence="1" id="KW-0805">Transcription regulation</keyword>
<dbReference type="InterPro" id="IPR036390">
    <property type="entry name" value="WH_DNA-bd_sf"/>
</dbReference>
<evidence type="ECO:0000256" key="1">
    <source>
        <dbReference type="ARBA" id="ARBA00023015"/>
    </source>
</evidence>
<evidence type="ECO:0000256" key="2">
    <source>
        <dbReference type="ARBA" id="ARBA00023125"/>
    </source>
</evidence>
<feature type="domain" description="HTH marR-type" evidence="4">
    <location>
        <begin position="1"/>
        <end position="149"/>
    </location>
</feature>
<dbReference type="GO" id="GO:0003700">
    <property type="term" value="F:DNA-binding transcription factor activity"/>
    <property type="evidence" value="ECO:0007669"/>
    <property type="project" value="InterPro"/>
</dbReference>
<organism evidence="5 6">
    <name type="scientific">Advenella kashmirensis</name>
    <dbReference type="NCBI Taxonomy" id="310575"/>
    <lineage>
        <taxon>Bacteria</taxon>
        <taxon>Pseudomonadati</taxon>
        <taxon>Pseudomonadota</taxon>
        <taxon>Betaproteobacteria</taxon>
        <taxon>Burkholderiales</taxon>
        <taxon>Alcaligenaceae</taxon>
    </lineage>
</organism>
<dbReference type="InterPro" id="IPR039422">
    <property type="entry name" value="MarR/SlyA-like"/>
</dbReference>
<dbReference type="SUPFAM" id="SSF46785">
    <property type="entry name" value="Winged helix' DNA-binding domain"/>
    <property type="match status" value="1"/>
</dbReference>
<dbReference type="GO" id="GO:0006950">
    <property type="term" value="P:response to stress"/>
    <property type="evidence" value="ECO:0007669"/>
    <property type="project" value="TreeGrafter"/>
</dbReference>